<dbReference type="KEGG" id="pmrn:116941335"/>
<dbReference type="RefSeq" id="XP_032808219.1">
    <property type="nucleotide sequence ID" value="XM_032952328.1"/>
</dbReference>
<evidence type="ECO:0000313" key="3">
    <source>
        <dbReference type="Proteomes" id="UP001318040"/>
    </source>
</evidence>
<dbReference type="InterPro" id="IPR001258">
    <property type="entry name" value="NHL_repeat"/>
</dbReference>
<dbReference type="Proteomes" id="UP001318040">
    <property type="component" value="Chromosome 11"/>
</dbReference>
<dbReference type="FunFam" id="2.120.10.30:FF:000062">
    <property type="entry name" value="NHL repeat containing 2"/>
    <property type="match status" value="1"/>
</dbReference>
<accession>A0AAJ7WS65</accession>
<dbReference type="PANTHER" id="PTHR46388:SF2">
    <property type="entry name" value="NHL REPEAT-CONTAINING PROTEIN 2"/>
    <property type="match status" value="1"/>
</dbReference>
<organism evidence="3 4">
    <name type="scientific">Petromyzon marinus</name>
    <name type="common">Sea lamprey</name>
    <dbReference type="NCBI Taxonomy" id="7757"/>
    <lineage>
        <taxon>Eukaryota</taxon>
        <taxon>Metazoa</taxon>
        <taxon>Chordata</taxon>
        <taxon>Craniata</taxon>
        <taxon>Vertebrata</taxon>
        <taxon>Cyclostomata</taxon>
        <taxon>Hyperoartia</taxon>
        <taxon>Petromyzontiformes</taxon>
        <taxon>Petromyzontidae</taxon>
        <taxon>Petromyzon</taxon>
    </lineage>
</organism>
<dbReference type="InterPro" id="IPR036249">
    <property type="entry name" value="Thioredoxin-like_sf"/>
</dbReference>
<feature type="domain" description="Thioredoxin" evidence="2">
    <location>
        <begin position="43"/>
        <end position="191"/>
    </location>
</feature>
<dbReference type="InterPro" id="IPR011042">
    <property type="entry name" value="6-blade_b-propeller_TolB-like"/>
</dbReference>
<protein>
    <submittedName>
        <fullName evidence="4">NHL repeat-containing protein 2</fullName>
    </submittedName>
</protein>
<dbReference type="Pfam" id="PF13905">
    <property type="entry name" value="Thioredoxin_8"/>
    <property type="match status" value="1"/>
</dbReference>
<dbReference type="GeneID" id="116941335"/>
<dbReference type="InterPro" id="IPR045302">
    <property type="entry name" value="NHL2_NHL_rpt_dom"/>
</dbReference>
<dbReference type="CDD" id="cd14951">
    <property type="entry name" value="NHL-2_like"/>
    <property type="match status" value="1"/>
</dbReference>
<dbReference type="SUPFAM" id="SSF75011">
    <property type="entry name" value="3-carboxy-cis,cis-mucoante lactonizing enzyme"/>
    <property type="match status" value="1"/>
</dbReference>
<dbReference type="Gene3D" id="3.40.30.10">
    <property type="entry name" value="Glutaredoxin"/>
    <property type="match status" value="1"/>
</dbReference>
<dbReference type="InterPro" id="IPR013766">
    <property type="entry name" value="Thioredoxin_domain"/>
</dbReference>
<gene>
    <name evidence="4" type="primary">NHLRC2</name>
</gene>
<evidence type="ECO:0000313" key="4">
    <source>
        <dbReference type="RefSeq" id="XP_032808219.1"/>
    </source>
</evidence>
<dbReference type="SUPFAM" id="SSF52833">
    <property type="entry name" value="Thioredoxin-like"/>
    <property type="match status" value="1"/>
</dbReference>
<evidence type="ECO:0000259" key="2">
    <source>
        <dbReference type="PROSITE" id="PS51352"/>
    </source>
</evidence>
<dbReference type="Pfam" id="PF01436">
    <property type="entry name" value="NHL"/>
    <property type="match status" value="2"/>
</dbReference>
<evidence type="ECO:0000256" key="1">
    <source>
        <dbReference type="ARBA" id="ARBA00022737"/>
    </source>
</evidence>
<name>A0AAJ7WS65_PETMA</name>
<dbReference type="PROSITE" id="PS51352">
    <property type="entry name" value="THIOREDOXIN_2"/>
    <property type="match status" value="1"/>
</dbReference>
<reference evidence="4" key="1">
    <citation type="submission" date="2025-08" db="UniProtKB">
        <authorList>
            <consortium name="RefSeq"/>
        </authorList>
    </citation>
    <scope>IDENTIFICATION</scope>
    <source>
        <tissue evidence="4">Sperm</tissue>
    </source>
</reference>
<dbReference type="Gene3D" id="2.120.10.30">
    <property type="entry name" value="TolB, C-terminal domain"/>
    <property type="match status" value="2"/>
</dbReference>
<proteinExistence type="predicted"/>
<keyword evidence="1" id="KW-0677">Repeat</keyword>
<dbReference type="InterPro" id="IPR012336">
    <property type="entry name" value="Thioredoxin-like_fold"/>
</dbReference>
<dbReference type="PANTHER" id="PTHR46388">
    <property type="entry name" value="NHL REPEAT-CONTAINING PROTEIN 2"/>
    <property type="match status" value="1"/>
</dbReference>
<keyword evidence="3" id="KW-1185">Reference proteome</keyword>
<sequence>MESAVTIGSVLGAQSQLEQDLEAAASQEDRERLMFEFVKRADAESGAKVADFGTDLEWVNVERPLSLHADLQGKVLVVDFFTFCCINCMHILPDLHALEEKFSEKDGLLVVGVHSAKFPHEKLTASVRAAVLRHAIGHPVACDGEASLWQDLSVSCWPTLLVLGPRANPLLAIVGEGRAATLHSFVSAALRYYREKGELNAKSVGVKPYKDSLPPSLLLFPGKVCATRGLDADGEERLVVADTAHHTVLVTDSSGRVLHCVGDPEPGCVDGEFSEARFSSPQGVCVRGQHIFVADTNNHLVRLVDMAEKRVSTLVGTGSQGTDKEGGLPALKQPISSPWDLVLGSIADGEPDSVLFIAMAGTHQIWAYFLSDGKLPRSSQEHKAGTCVRLAGSGNEENRNNSYPHKASFAQPSGLSFAPEAGGGCLYVADSESSTVRAVSLRDGAVKALVGGERDPMNLFAFGDVDAKGVDAKLQHPLGVAWHPTHRLLYVADSYNHKIKAVDPSTRACVTLVGSGRSPDGGPSAAPLGRDTLAEPGGLCVGDGGKVLYVADTNNHRVCVVDLDTSAVSTLPIHFPDTVDKVESDSGPVRSLLPRSATTHAVAPVVVAVGHAVSLVLALSLPEGAALTAGAPSAWQLLGPKWLLSNQSTRGQLSCPLADTTVPLLVVARGGQDGADSTVTLEAAVFYCAEASGACLMGGVAFSIPLRVVADGPGRGDVAIRLEHQF</sequence>
<dbReference type="CTD" id="374354"/>
<dbReference type="AlphaFoldDB" id="A0AAJ7WS65"/>